<dbReference type="EMBL" id="JAEFBK010000012">
    <property type="protein sequence ID" value="KAG7542458.1"/>
    <property type="molecule type" value="Genomic_DNA"/>
</dbReference>
<accession>A0A8T1YA21</accession>
<proteinExistence type="predicted"/>
<keyword evidence="1" id="KW-0812">Transmembrane</keyword>
<evidence type="ECO:0000313" key="3">
    <source>
        <dbReference type="EMBL" id="KAG7542458.1"/>
    </source>
</evidence>
<dbReference type="Proteomes" id="UP000694240">
    <property type="component" value="Chromosome 12"/>
</dbReference>
<name>A0A8T1YA21_9BRAS</name>
<dbReference type="PANTHER" id="PTHR31111:SF113">
    <property type="entry name" value="F-BOX ASSOCIATED UBIQUITINATION EFFECTOR FAMILY PROTEIN"/>
    <property type="match status" value="1"/>
</dbReference>
<sequence>MEEEEKNPSSIDIVSDLLEDIFLRLPLKSILISKSVSKRWRSILESKTFVERRMILQKKRKILAAYNCKCGWEPRLLPGSSRCKGNEEIVYLHCNAARPSLSCDGLVCILEPHWIDVLNPWTRQLRRYGFGFGTIFGVWSAFSPGSWAMGFGKDKVTGSYKVVKMCLLSLSKIRVRDPEVEYSVLDVETGEWRMLSPPPCKVSAVKRSVCVNGSIYWLHNTIDRVCKILVLDLHKEEFHNVSVPAMSVTQETHIVNLEDRLAIANTDTKAEWKLEIWSTDAEVKTWTKTYSISLENRVASRERQNRWFTPVSVSKQGNIVFYDNHKRLFKYYPRKNEILYLSADTTVISSFFENLAPLPLKSTLPYPHPRRRTKCPLSRPNEFGILDIILATLVLVGSIWSPLLFRVKL</sequence>
<feature type="transmembrane region" description="Helical" evidence="1">
    <location>
        <begin position="383"/>
        <end position="405"/>
    </location>
</feature>
<dbReference type="InterPro" id="IPR006527">
    <property type="entry name" value="F-box-assoc_dom_typ1"/>
</dbReference>
<evidence type="ECO:0000256" key="1">
    <source>
        <dbReference type="SAM" id="Phobius"/>
    </source>
</evidence>
<evidence type="ECO:0000259" key="2">
    <source>
        <dbReference type="SMART" id="SM00256"/>
    </source>
</evidence>
<dbReference type="AlphaFoldDB" id="A0A8T1YA21"/>
<dbReference type="InterPro" id="IPR001810">
    <property type="entry name" value="F-box_dom"/>
</dbReference>
<feature type="domain" description="F-box" evidence="2">
    <location>
        <begin position="13"/>
        <end position="53"/>
    </location>
</feature>
<dbReference type="PANTHER" id="PTHR31111">
    <property type="entry name" value="BNAA05G37150D PROTEIN-RELATED"/>
    <property type="match status" value="1"/>
</dbReference>
<dbReference type="Pfam" id="PF00646">
    <property type="entry name" value="F-box"/>
    <property type="match status" value="1"/>
</dbReference>
<reference evidence="3 4" key="1">
    <citation type="submission" date="2020-12" db="EMBL/GenBank/DDBJ databases">
        <title>Concerted genomic and epigenomic changes stabilize Arabidopsis allopolyploids.</title>
        <authorList>
            <person name="Chen Z."/>
        </authorList>
    </citation>
    <scope>NUCLEOTIDE SEQUENCE [LARGE SCALE GENOMIC DNA]</scope>
    <source>
        <strain evidence="3">Allo738</strain>
        <tissue evidence="3">Leaf</tissue>
    </source>
</reference>
<dbReference type="SMART" id="SM00256">
    <property type="entry name" value="FBOX"/>
    <property type="match status" value="1"/>
</dbReference>
<dbReference type="NCBIfam" id="TIGR01640">
    <property type="entry name" value="F_box_assoc_1"/>
    <property type="match status" value="1"/>
</dbReference>
<comment type="caution">
    <text evidence="3">The sequence shown here is derived from an EMBL/GenBank/DDBJ whole genome shotgun (WGS) entry which is preliminary data.</text>
</comment>
<keyword evidence="4" id="KW-1185">Reference proteome</keyword>
<gene>
    <name evidence="3" type="ORF">ISN45_Aa07g024390</name>
</gene>
<protein>
    <submittedName>
        <fullName evidence="3">F-box associated domain type 1</fullName>
    </submittedName>
</protein>
<organism evidence="3 4">
    <name type="scientific">Arabidopsis thaliana x Arabidopsis arenosa</name>
    <dbReference type="NCBI Taxonomy" id="1240361"/>
    <lineage>
        <taxon>Eukaryota</taxon>
        <taxon>Viridiplantae</taxon>
        <taxon>Streptophyta</taxon>
        <taxon>Embryophyta</taxon>
        <taxon>Tracheophyta</taxon>
        <taxon>Spermatophyta</taxon>
        <taxon>Magnoliopsida</taxon>
        <taxon>eudicotyledons</taxon>
        <taxon>Gunneridae</taxon>
        <taxon>Pentapetalae</taxon>
        <taxon>rosids</taxon>
        <taxon>malvids</taxon>
        <taxon>Brassicales</taxon>
        <taxon>Brassicaceae</taxon>
        <taxon>Camelineae</taxon>
        <taxon>Arabidopsis</taxon>
    </lineage>
</organism>
<evidence type="ECO:0000313" key="4">
    <source>
        <dbReference type="Proteomes" id="UP000694240"/>
    </source>
</evidence>
<dbReference type="InterPro" id="IPR017451">
    <property type="entry name" value="F-box-assoc_interact_dom"/>
</dbReference>
<dbReference type="Pfam" id="PF07734">
    <property type="entry name" value="FBA_1"/>
    <property type="match status" value="1"/>
</dbReference>
<keyword evidence="1" id="KW-1133">Transmembrane helix</keyword>
<keyword evidence="1" id="KW-0472">Membrane</keyword>